<keyword evidence="4" id="KW-1185">Reference proteome</keyword>
<dbReference type="Pfam" id="PF01321">
    <property type="entry name" value="Creatinase_N"/>
    <property type="match status" value="1"/>
</dbReference>
<evidence type="ECO:0000313" key="3">
    <source>
        <dbReference type="EMBL" id="SPF30302.1"/>
    </source>
</evidence>
<dbReference type="Gene3D" id="3.90.230.10">
    <property type="entry name" value="Creatinase/methionine aminopeptidase superfamily"/>
    <property type="match status" value="1"/>
</dbReference>
<dbReference type="AlphaFoldDB" id="A0A2R8ADS0"/>
<evidence type="ECO:0000259" key="1">
    <source>
        <dbReference type="Pfam" id="PF00557"/>
    </source>
</evidence>
<dbReference type="PANTHER" id="PTHR46112">
    <property type="entry name" value="AMINOPEPTIDASE"/>
    <property type="match status" value="1"/>
</dbReference>
<dbReference type="Gene3D" id="3.40.350.10">
    <property type="entry name" value="Creatinase/prolidase N-terminal domain"/>
    <property type="match status" value="1"/>
</dbReference>
<evidence type="ECO:0000313" key="4">
    <source>
        <dbReference type="Proteomes" id="UP000244932"/>
    </source>
</evidence>
<dbReference type="InterPro" id="IPR050659">
    <property type="entry name" value="Peptidase_M24B"/>
</dbReference>
<dbReference type="Pfam" id="PF00557">
    <property type="entry name" value="Peptidase_M24"/>
    <property type="match status" value="1"/>
</dbReference>
<dbReference type="Proteomes" id="UP000244932">
    <property type="component" value="Unassembled WGS sequence"/>
</dbReference>
<dbReference type="InterPro" id="IPR000587">
    <property type="entry name" value="Creatinase_N"/>
</dbReference>
<dbReference type="SUPFAM" id="SSF55920">
    <property type="entry name" value="Creatinase/aminopeptidase"/>
    <property type="match status" value="1"/>
</dbReference>
<dbReference type="SUPFAM" id="SSF53092">
    <property type="entry name" value="Creatinase/prolidase N-terminal domain"/>
    <property type="match status" value="1"/>
</dbReference>
<organism evidence="3 4">
    <name type="scientific">Pontivivens insulae</name>
    <dbReference type="NCBI Taxonomy" id="1639689"/>
    <lineage>
        <taxon>Bacteria</taxon>
        <taxon>Pseudomonadati</taxon>
        <taxon>Pseudomonadota</taxon>
        <taxon>Alphaproteobacteria</taxon>
        <taxon>Rhodobacterales</taxon>
        <taxon>Paracoccaceae</taxon>
        <taxon>Pontivivens</taxon>
    </lineage>
</organism>
<dbReference type="EMBL" id="OMKW01000003">
    <property type="protein sequence ID" value="SPF30302.1"/>
    <property type="molecule type" value="Genomic_DNA"/>
</dbReference>
<proteinExistence type="predicted"/>
<feature type="domain" description="Creatinase N-terminal" evidence="2">
    <location>
        <begin position="14"/>
        <end position="157"/>
    </location>
</feature>
<keyword evidence="3" id="KW-0378">Hydrolase</keyword>
<reference evidence="3 4" key="1">
    <citation type="submission" date="2018-03" db="EMBL/GenBank/DDBJ databases">
        <authorList>
            <person name="Keele B.F."/>
        </authorList>
    </citation>
    <scope>NUCLEOTIDE SEQUENCE [LARGE SCALE GENOMIC DNA]</scope>
    <source>
        <strain evidence="3 4">CeCT 8812</strain>
    </source>
</reference>
<name>A0A2R8ADS0_9RHOB</name>
<gene>
    <name evidence="3" type="primary">doeA_1</name>
    <name evidence="3" type="ORF">POI8812_02638</name>
</gene>
<dbReference type="RefSeq" id="WP_108783003.1">
    <property type="nucleotide sequence ID" value="NZ_OMKW01000003.1"/>
</dbReference>
<dbReference type="OrthoDB" id="9761809at2"/>
<dbReference type="CDD" id="cd01066">
    <property type="entry name" value="APP_MetAP"/>
    <property type="match status" value="1"/>
</dbReference>
<dbReference type="InterPro" id="IPR000994">
    <property type="entry name" value="Pept_M24"/>
</dbReference>
<accession>A0A2R8ADS0</accession>
<dbReference type="PANTHER" id="PTHR46112:SF2">
    <property type="entry name" value="XAA-PRO AMINOPEPTIDASE P-RELATED"/>
    <property type="match status" value="1"/>
</dbReference>
<feature type="domain" description="Peptidase M24" evidence="1">
    <location>
        <begin position="165"/>
        <end position="373"/>
    </location>
</feature>
<protein>
    <submittedName>
        <fullName evidence="3">Ectoine hydrolase</fullName>
        <ecNumber evidence="3">3.5.2.-</ecNumber>
    </submittedName>
</protein>
<dbReference type="EC" id="3.5.2.-" evidence="3"/>
<dbReference type="InterPro" id="IPR029149">
    <property type="entry name" value="Creatin/AminoP/Spt16_N"/>
</dbReference>
<dbReference type="GO" id="GO:0016787">
    <property type="term" value="F:hydrolase activity"/>
    <property type="evidence" value="ECO:0007669"/>
    <property type="project" value="UniProtKB-KW"/>
</dbReference>
<sequence>MPASDFSPAEYATRLARVRARMDRAGIATLIVTDPSNMAWITGYDGWSFYVDQAVIVSAKGEPIWWGRTQDKAGAAQTTWLAPDNLTDWPEAWVQHPDHHPYDHMVELLQDRELDGPIGVEMDNYYFSARCLEQLRAGLPRAEFLDATGLVNWCRAVKSDAELGLMRQAARLSEHMHQVLRENARIEGSKAALVAEVQAAGVRGVDGITGDYPAIAPIAPSGVEASASHITWVERPLAQGEATYFEISGCKSRYHCPTSRTLFAGKVPADIARAEAVVIEASAEAIAAAKPGATCEEVAEHVYAAFRRAGIEKGNRTGYPVGLSYPPDWGERTMSLRPGDTTPLEVGMTFHLMPGLWTPDWGIAITDTFVVTDLGGERLANVPQEIHQFG</sequence>
<dbReference type="InterPro" id="IPR036005">
    <property type="entry name" value="Creatinase/aminopeptidase-like"/>
</dbReference>
<evidence type="ECO:0000259" key="2">
    <source>
        <dbReference type="Pfam" id="PF01321"/>
    </source>
</evidence>